<organism evidence="10 11">
    <name type="scientific">Rubroshorea leprosula</name>
    <dbReference type="NCBI Taxonomy" id="152421"/>
    <lineage>
        <taxon>Eukaryota</taxon>
        <taxon>Viridiplantae</taxon>
        <taxon>Streptophyta</taxon>
        <taxon>Embryophyta</taxon>
        <taxon>Tracheophyta</taxon>
        <taxon>Spermatophyta</taxon>
        <taxon>Magnoliopsida</taxon>
        <taxon>eudicotyledons</taxon>
        <taxon>Gunneridae</taxon>
        <taxon>Pentapetalae</taxon>
        <taxon>rosids</taxon>
        <taxon>malvids</taxon>
        <taxon>Malvales</taxon>
        <taxon>Dipterocarpaceae</taxon>
        <taxon>Rubroshorea</taxon>
    </lineage>
</organism>
<dbReference type="InterPro" id="IPR006702">
    <property type="entry name" value="CASP_dom"/>
</dbReference>
<protein>
    <recommendedName>
        <fullName evidence="8">CASP-like protein</fullName>
    </recommendedName>
</protein>
<evidence type="ECO:0000313" key="10">
    <source>
        <dbReference type="EMBL" id="GKU91929.1"/>
    </source>
</evidence>
<keyword evidence="5 8" id="KW-0812">Transmembrane</keyword>
<keyword evidence="11" id="KW-1185">Reference proteome</keyword>
<name>A0AAV5I3I1_9ROSI</name>
<keyword evidence="6 8" id="KW-1133">Transmembrane helix</keyword>
<evidence type="ECO:0000313" key="11">
    <source>
        <dbReference type="Proteomes" id="UP001054252"/>
    </source>
</evidence>
<evidence type="ECO:0000256" key="2">
    <source>
        <dbReference type="ARBA" id="ARBA00007651"/>
    </source>
</evidence>
<keyword evidence="4 8" id="KW-1003">Cell membrane</keyword>
<dbReference type="SUPFAM" id="SSF101447">
    <property type="entry name" value="Formin homology 2 domain (FH2 domain)"/>
    <property type="match status" value="1"/>
</dbReference>
<evidence type="ECO:0000256" key="8">
    <source>
        <dbReference type="RuleBase" id="RU361233"/>
    </source>
</evidence>
<evidence type="ECO:0000256" key="3">
    <source>
        <dbReference type="ARBA" id="ARBA00011489"/>
    </source>
</evidence>
<evidence type="ECO:0000256" key="5">
    <source>
        <dbReference type="ARBA" id="ARBA00022692"/>
    </source>
</evidence>
<evidence type="ECO:0000259" key="9">
    <source>
        <dbReference type="Pfam" id="PF04535"/>
    </source>
</evidence>
<evidence type="ECO:0000256" key="6">
    <source>
        <dbReference type="ARBA" id="ARBA00022989"/>
    </source>
</evidence>
<feature type="transmembrane region" description="Helical" evidence="8">
    <location>
        <begin position="76"/>
        <end position="99"/>
    </location>
</feature>
<feature type="transmembrane region" description="Helical" evidence="8">
    <location>
        <begin position="16"/>
        <end position="38"/>
    </location>
</feature>
<dbReference type="Proteomes" id="UP001054252">
    <property type="component" value="Unassembled WGS sequence"/>
</dbReference>
<feature type="transmembrane region" description="Helical" evidence="8">
    <location>
        <begin position="152"/>
        <end position="171"/>
    </location>
</feature>
<comment type="subcellular location">
    <subcellularLocation>
        <location evidence="1 8">Cell membrane</location>
        <topology evidence="1 8">Multi-pass membrane protein</topology>
    </subcellularLocation>
</comment>
<comment type="similarity">
    <text evidence="2 8">Belongs to the Casparian strip membrane proteins (CASP) family.</text>
</comment>
<reference evidence="10 11" key="1">
    <citation type="journal article" date="2021" name="Commun. Biol.">
        <title>The genome of Shorea leprosula (Dipterocarpaceae) highlights the ecological relevance of drought in aseasonal tropical rainforests.</title>
        <authorList>
            <person name="Ng K.K.S."/>
            <person name="Kobayashi M.J."/>
            <person name="Fawcett J.A."/>
            <person name="Hatakeyama M."/>
            <person name="Paape T."/>
            <person name="Ng C.H."/>
            <person name="Ang C.C."/>
            <person name="Tnah L.H."/>
            <person name="Lee C.T."/>
            <person name="Nishiyama T."/>
            <person name="Sese J."/>
            <person name="O'Brien M.J."/>
            <person name="Copetti D."/>
            <person name="Mohd Noor M.I."/>
            <person name="Ong R.C."/>
            <person name="Putra M."/>
            <person name="Sireger I.Z."/>
            <person name="Indrioko S."/>
            <person name="Kosugi Y."/>
            <person name="Izuno A."/>
            <person name="Isagi Y."/>
            <person name="Lee S.L."/>
            <person name="Shimizu K.K."/>
        </authorList>
    </citation>
    <scope>NUCLEOTIDE SEQUENCE [LARGE SCALE GENOMIC DNA]</scope>
    <source>
        <strain evidence="10">214</strain>
    </source>
</reference>
<proteinExistence type="inferred from homology"/>
<sequence>MDSPPPPPPPPPPRSYRLITLILKLLTIVFLLTALVVLTTDTVTDEHYDNSTDGNVNTVGYVSVRMHFKDINSYRYLLSTCVIGMAYTLLQIVFSFYHISTGNNLSSPTFDFYGDKVLSYTLATGAAAGFAATSDLRPGSEGVISHFFNRGYAASALVLLGFVCAAFLSIFSSRALPKKV</sequence>
<dbReference type="EMBL" id="BPVZ01000005">
    <property type="protein sequence ID" value="GKU91929.1"/>
    <property type="molecule type" value="Genomic_DNA"/>
</dbReference>
<dbReference type="Pfam" id="PF04535">
    <property type="entry name" value="CASP_dom"/>
    <property type="match status" value="1"/>
</dbReference>
<comment type="caution">
    <text evidence="10">The sequence shown here is derived from an EMBL/GenBank/DDBJ whole genome shotgun (WGS) entry which is preliminary data.</text>
</comment>
<dbReference type="PANTHER" id="PTHR33573">
    <property type="entry name" value="CASP-LIKE PROTEIN 4A4"/>
    <property type="match status" value="1"/>
</dbReference>
<comment type="caution">
    <text evidence="8">Lacks conserved residue(s) required for the propagation of feature annotation.</text>
</comment>
<evidence type="ECO:0000256" key="1">
    <source>
        <dbReference type="ARBA" id="ARBA00004651"/>
    </source>
</evidence>
<dbReference type="GO" id="GO:0005886">
    <property type="term" value="C:plasma membrane"/>
    <property type="evidence" value="ECO:0007669"/>
    <property type="project" value="UniProtKB-SubCell"/>
</dbReference>
<dbReference type="AlphaFoldDB" id="A0AAV5I3I1"/>
<evidence type="ECO:0000256" key="7">
    <source>
        <dbReference type="ARBA" id="ARBA00023136"/>
    </source>
</evidence>
<keyword evidence="7 8" id="KW-0472">Membrane</keyword>
<comment type="subunit">
    <text evidence="3 8">Homodimer and heterodimers.</text>
</comment>
<accession>A0AAV5I3I1</accession>
<evidence type="ECO:0000256" key="4">
    <source>
        <dbReference type="ARBA" id="ARBA00022475"/>
    </source>
</evidence>
<gene>
    <name evidence="10" type="ORF">SLEP1_g5734</name>
</gene>
<dbReference type="PANTHER" id="PTHR33573:SF40">
    <property type="entry name" value="CASP-LIKE PROTEIN 4D2"/>
    <property type="match status" value="1"/>
</dbReference>
<feature type="domain" description="Casparian strip membrane protein" evidence="9">
    <location>
        <begin position="15"/>
        <end position="164"/>
    </location>
</feature>